<feature type="transmembrane region" description="Helical" evidence="19">
    <location>
        <begin position="161"/>
        <end position="181"/>
    </location>
</feature>
<dbReference type="Pfam" id="PF01148">
    <property type="entry name" value="CTP_transf_1"/>
    <property type="match status" value="1"/>
</dbReference>
<evidence type="ECO:0000256" key="11">
    <source>
        <dbReference type="ARBA" id="ARBA00022692"/>
    </source>
</evidence>
<dbReference type="PANTHER" id="PTHR46382">
    <property type="entry name" value="PHOSPHATIDATE CYTIDYLYLTRANSFERASE"/>
    <property type="match status" value="1"/>
</dbReference>
<accession>A0ABV8UKS9</accession>
<feature type="transmembrane region" description="Helical" evidence="19">
    <location>
        <begin position="201"/>
        <end position="222"/>
    </location>
</feature>
<evidence type="ECO:0000256" key="8">
    <source>
        <dbReference type="ARBA" id="ARBA00022475"/>
    </source>
</evidence>
<evidence type="ECO:0000256" key="10">
    <source>
        <dbReference type="ARBA" id="ARBA00022679"/>
    </source>
</evidence>
<comment type="pathway">
    <text evidence="4">Lipid metabolism.</text>
</comment>
<keyword evidence="9" id="KW-0444">Lipid biosynthesis</keyword>
<evidence type="ECO:0000256" key="13">
    <source>
        <dbReference type="ARBA" id="ARBA00022989"/>
    </source>
</evidence>
<dbReference type="EMBL" id="JBHSCW010000003">
    <property type="protein sequence ID" value="MFC4351495.1"/>
    <property type="molecule type" value="Genomic_DNA"/>
</dbReference>
<feature type="transmembrane region" description="Helical" evidence="19">
    <location>
        <begin position="228"/>
        <end position="247"/>
    </location>
</feature>
<evidence type="ECO:0000256" key="19">
    <source>
        <dbReference type="SAM" id="Phobius"/>
    </source>
</evidence>
<organism evidence="20 21">
    <name type="scientific">Fodinicurvata halophila</name>
    <dbReference type="NCBI Taxonomy" id="1419723"/>
    <lineage>
        <taxon>Bacteria</taxon>
        <taxon>Pseudomonadati</taxon>
        <taxon>Pseudomonadota</taxon>
        <taxon>Alphaproteobacteria</taxon>
        <taxon>Rhodospirillales</taxon>
        <taxon>Rhodovibrionaceae</taxon>
        <taxon>Fodinicurvata</taxon>
    </lineage>
</organism>
<keyword evidence="21" id="KW-1185">Reference proteome</keyword>
<evidence type="ECO:0000256" key="3">
    <source>
        <dbReference type="ARBA" id="ARBA00005119"/>
    </source>
</evidence>
<feature type="transmembrane region" description="Helical" evidence="19">
    <location>
        <begin position="35"/>
        <end position="52"/>
    </location>
</feature>
<evidence type="ECO:0000256" key="4">
    <source>
        <dbReference type="ARBA" id="ARBA00005189"/>
    </source>
</evidence>
<evidence type="ECO:0000256" key="15">
    <source>
        <dbReference type="ARBA" id="ARBA00023136"/>
    </source>
</evidence>
<dbReference type="Proteomes" id="UP001595799">
    <property type="component" value="Unassembled WGS sequence"/>
</dbReference>
<evidence type="ECO:0000256" key="5">
    <source>
        <dbReference type="ARBA" id="ARBA00010185"/>
    </source>
</evidence>
<sequence length="299" mass="31934">MKSFFPPCPNTRCVSGGTVRLFPQGKVPGNLSRRILAALVLIPLVLGALFLGRPYSDLFLLLVVMLMAWEWVHLCHPATHSRLVPAAFTVFAGLSFMTWSSTTPLLAAAFMASGMAGLLAFGWLSRHGKARHEGYWLALGVLYCVLPIVAFQGLYMKPAYGGTLAIWLLLVVWSTDTAAMAAGRTIGGPRLCPRISPNKTWAGLLGGAIFAGLVGLTAGMIFSYAVPMALAVTAAVLAFVAQAGDLVESLVKRHFDVKDSGRLLPGHGGILDRVDGLVTASPCLLVLLEWPLFESWVTG</sequence>
<comment type="subcellular location">
    <subcellularLocation>
        <location evidence="2">Cell membrane</location>
        <topology evidence="2">Multi-pass membrane protein</topology>
    </subcellularLocation>
</comment>
<keyword evidence="15 19" id="KW-0472">Membrane</keyword>
<dbReference type="GO" id="GO:0016779">
    <property type="term" value="F:nucleotidyltransferase activity"/>
    <property type="evidence" value="ECO:0007669"/>
    <property type="project" value="UniProtKB-KW"/>
</dbReference>
<evidence type="ECO:0000256" key="17">
    <source>
        <dbReference type="ARBA" id="ARBA00023264"/>
    </source>
</evidence>
<name>A0ABV8UKS9_9PROT</name>
<feature type="transmembrane region" description="Helical" evidence="19">
    <location>
        <begin position="58"/>
        <end position="76"/>
    </location>
</feature>
<comment type="caution">
    <text evidence="20">The sequence shown here is derived from an EMBL/GenBank/DDBJ whole genome shotgun (WGS) entry which is preliminary data.</text>
</comment>
<evidence type="ECO:0000256" key="18">
    <source>
        <dbReference type="RuleBase" id="RU003938"/>
    </source>
</evidence>
<keyword evidence="8" id="KW-1003">Cell membrane</keyword>
<gene>
    <name evidence="20" type="ORF">ACFOW6_08075</name>
</gene>
<evidence type="ECO:0000256" key="12">
    <source>
        <dbReference type="ARBA" id="ARBA00022695"/>
    </source>
</evidence>
<evidence type="ECO:0000256" key="9">
    <source>
        <dbReference type="ARBA" id="ARBA00022516"/>
    </source>
</evidence>
<comment type="similarity">
    <text evidence="5 18">Belongs to the CDS family.</text>
</comment>
<evidence type="ECO:0000313" key="20">
    <source>
        <dbReference type="EMBL" id="MFC4351495.1"/>
    </source>
</evidence>
<keyword evidence="13 19" id="KW-1133">Transmembrane helix</keyword>
<keyword evidence="14" id="KW-0443">Lipid metabolism</keyword>
<dbReference type="PROSITE" id="PS01315">
    <property type="entry name" value="CDS"/>
    <property type="match status" value="1"/>
</dbReference>
<keyword evidence="10 18" id="KW-0808">Transferase</keyword>
<evidence type="ECO:0000256" key="1">
    <source>
        <dbReference type="ARBA" id="ARBA00001698"/>
    </source>
</evidence>
<evidence type="ECO:0000256" key="2">
    <source>
        <dbReference type="ARBA" id="ARBA00004651"/>
    </source>
</evidence>
<dbReference type="EC" id="2.7.7.41" evidence="6 18"/>
<evidence type="ECO:0000256" key="16">
    <source>
        <dbReference type="ARBA" id="ARBA00023209"/>
    </source>
</evidence>
<dbReference type="RefSeq" id="WP_382421825.1">
    <property type="nucleotide sequence ID" value="NZ_JBHSCW010000003.1"/>
</dbReference>
<evidence type="ECO:0000313" key="21">
    <source>
        <dbReference type="Proteomes" id="UP001595799"/>
    </source>
</evidence>
<proteinExistence type="inferred from homology"/>
<dbReference type="PANTHER" id="PTHR46382:SF1">
    <property type="entry name" value="PHOSPHATIDATE CYTIDYLYLTRANSFERASE"/>
    <property type="match status" value="1"/>
</dbReference>
<evidence type="ECO:0000256" key="7">
    <source>
        <dbReference type="ARBA" id="ARBA00019373"/>
    </source>
</evidence>
<reference evidence="21" key="1">
    <citation type="journal article" date="2019" name="Int. J. Syst. Evol. Microbiol.">
        <title>The Global Catalogue of Microorganisms (GCM) 10K type strain sequencing project: providing services to taxonomists for standard genome sequencing and annotation.</title>
        <authorList>
            <consortium name="The Broad Institute Genomics Platform"/>
            <consortium name="The Broad Institute Genome Sequencing Center for Infectious Disease"/>
            <person name="Wu L."/>
            <person name="Ma J."/>
        </authorList>
    </citation>
    <scope>NUCLEOTIDE SEQUENCE [LARGE SCALE GENOMIC DNA]</scope>
    <source>
        <strain evidence="21">CECT 8472</strain>
    </source>
</reference>
<keyword evidence="16" id="KW-0594">Phospholipid biosynthesis</keyword>
<keyword evidence="17" id="KW-1208">Phospholipid metabolism</keyword>
<feature type="transmembrane region" description="Helical" evidence="19">
    <location>
        <begin position="105"/>
        <end position="124"/>
    </location>
</feature>
<dbReference type="InterPro" id="IPR000374">
    <property type="entry name" value="PC_trans"/>
</dbReference>
<keyword evidence="12 18" id="KW-0548">Nucleotidyltransferase</keyword>
<feature type="transmembrane region" description="Helical" evidence="19">
    <location>
        <begin position="136"/>
        <end position="155"/>
    </location>
</feature>
<comment type="pathway">
    <text evidence="3 18">Phospholipid metabolism; CDP-diacylglycerol biosynthesis; CDP-diacylglycerol from sn-glycerol 3-phosphate: step 3/3.</text>
</comment>
<comment type="catalytic activity">
    <reaction evidence="1 18">
        <text>a 1,2-diacyl-sn-glycero-3-phosphate + CTP + H(+) = a CDP-1,2-diacyl-sn-glycerol + diphosphate</text>
        <dbReference type="Rhea" id="RHEA:16229"/>
        <dbReference type="ChEBI" id="CHEBI:15378"/>
        <dbReference type="ChEBI" id="CHEBI:33019"/>
        <dbReference type="ChEBI" id="CHEBI:37563"/>
        <dbReference type="ChEBI" id="CHEBI:58332"/>
        <dbReference type="ChEBI" id="CHEBI:58608"/>
        <dbReference type="EC" id="2.7.7.41"/>
    </reaction>
</comment>
<evidence type="ECO:0000256" key="14">
    <source>
        <dbReference type="ARBA" id="ARBA00023098"/>
    </source>
</evidence>
<keyword evidence="11 18" id="KW-0812">Transmembrane</keyword>
<evidence type="ECO:0000256" key="6">
    <source>
        <dbReference type="ARBA" id="ARBA00012487"/>
    </source>
</evidence>
<protein>
    <recommendedName>
        <fullName evidence="7 18">Phosphatidate cytidylyltransferase</fullName>
        <ecNumber evidence="6 18">2.7.7.41</ecNumber>
    </recommendedName>
</protein>